<dbReference type="InterPro" id="IPR012349">
    <property type="entry name" value="Split_barrel_FMN-bd"/>
</dbReference>
<dbReference type="SUPFAM" id="SSF50475">
    <property type="entry name" value="FMN-binding split barrel"/>
    <property type="match status" value="1"/>
</dbReference>
<proteinExistence type="predicted"/>
<dbReference type="PANTHER" id="PTHR34071:SF2">
    <property type="entry name" value="FLAVIN-NUCLEOTIDE-BINDING PROTEIN"/>
    <property type="match status" value="1"/>
</dbReference>
<reference evidence="1" key="1">
    <citation type="submission" date="2019-04" db="EMBL/GenBank/DDBJ databases">
        <title>Evolution of Biomass-Degrading Anaerobic Consortia Revealed by Metagenomics.</title>
        <authorList>
            <person name="Peng X."/>
        </authorList>
    </citation>
    <scope>NUCLEOTIDE SEQUENCE</scope>
    <source>
        <strain evidence="1">SIG18</strain>
    </source>
</reference>
<comment type="caution">
    <text evidence="1">The sequence shown here is derived from an EMBL/GenBank/DDBJ whole genome shotgun (WGS) entry which is preliminary data.</text>
</comment>
<name>A0A8T3VAN7_9EURY</name>
<dbReference type="Proteomes" id="UP000783037">
    <property type="component" value="Unassembled WGS sequence"/>
</dbReference>
<gene>
    <name evidence="1" type="ORF">E7Z79_06055</name>
</gene>
<dbReference type="Pfam" id="PF12900">
    <property type="entry name" value="Pyridox_ox_2"/>
    <property type="match status" value="1"/>
</dbReference>
<dbReference type="PANTHER" id="PTHR34071">
    <property type="entry name" value="5-NITROIMIDAZOLE ANTIBIOTICS RESISTANCE PROTEIN, NIMA-FAMILY-RELATED PROTEIN-RELATED"/>
    <property type="match status" value="1"/>
</dbReference>
<dbReference type="EMBL" id="SUTK01000024">
    <property type="protein sequence ID" value="MBE6501989.1"/>
    <property type="molecule type" value="Genomic_DNA"/>
</dbReference>
<dbReference type="InterPro" id="IPR024747">
    <property type="entry name" value="Pyridox_Oxase-rel"/>
</dbReference>
<dbReference type="AlphaFoldDB" id="A0A8T3VAN7"/>
<accession>A0A8T3VAN7</accession>
<dbReference type="Gene3D" id="2.30.110.10">
    <property type="entry name" value="Electron Transport, Fmn-binding Protein, Chain A"/>
    <property type="match status" value="1"/>
</dbReference>
<sequence length="156" mass="18332">MFRKMRRQKQELSKEECINILVNEPRGVLALMGDYDYPYALPMSHVYVDGKIYFHGAMKGHKHDAVEKNDKVSYCVMDKGVKNDDGWSYTFKSIIVFGRIRFLTDKKEKIDKLTYLGDKFFPTHEETVNEISRLLDRTEVFEITIEHMSGKIVQEK</sequence>
<organism evidence="1 2">
    <name type="scientific">Methanobrevibacter thaueri</name>
    <dbReference type="NCBI Taxonomy" id="190975"/>
    <lineage>
        <taxon>Archaea</taxon>
        <taxon>Methanobacteriati</taxon>
        <taxon>Methanobacteriota</taxon>
        <taxon>Methanomada group</taxon>
        <taxon>Methanobacteria</taxon>
        <taxon>Methanobacteriales</taxon>
        <taxon>Methanobacteriaceae</taxon>
        <taxon>Methanobrevibacter</taxon>
    </lineage>
</organism>
<evidence type="ECO:0000313" key="1">
    <source>
        <dbReference type="EMBL" id="MBE6501989.1"/>
    </source>
</evidence>
<protein>
    <submittedName>
        <fullName evidence="1">Pyridoxamine 5'-phosphate oxidase family protein</fullName>
    </submittedName>
</protein>
<evidence type="ECO:0000313" key="2">
    <source>
        <dbReference type="Proteomes" id="UP000783037"/>
    </source>
</evidence>